<reference evidence="8 9" key="1">
    <citation type="submission" date="2019-01" db="EMBL/GenBank/DDBJ databases">
        <title>Geovibrio thiophilus DSM 11263, complete genome.</title>
        <authorList>
            <person name="Spring S."/>
            <person name="Bunk B."/>
            <person name="Sproer C."/>
        </authorList>
    </citation>
    <scope>NUCLEOTIDE SEQUENCE [LARGE SCALE GENOMIC DNA]</scope>
    <source>
        <strain evidence="8 9">DSM 11263</strain>
    </source>
</reference>
<dbReference type="EMBL" id="CP035108">
    <property type="protein sequence ID" value="QAR32166.1"/>
    <property type="molecule type" value="Genomic_DNA"/>
</dbReference>
<evidence type="ECO:0000256" key="3">
    <source>
        <dbReference type="ARBA" id="ARBA00023274"/>
    </source>
</evidence>
<gene>
    <name evidence="6 8" type="primary">rpsF</name>
    <name evidence="8" type="ORF">EP073_01755</name>
</gene>
<keyword evidence="2 6" id="KW-0689">Ribosomal protein</keyword>
<evidence type="ECO:0000256" key="5">
    <source>
        <dbReference type="ARBA" id="ARBA00035294"/>
    </source>
</evidence>
<dbReference type="GO" id="GO:0005737">
    <property type="term" value="C:cytoplasm"/>
    <property type="evidence" value="ECO:0007669"/>
    <property type="project" value="UniProtKB-ARBA"/>
</dbReference>
<feature type="compositionally biased region" description="Acidic residues" evidence="7">
    <location>
        <begin position="141"/>
        <end position="157"/>
    </location>
</feature>
<dbReference type="Proteomes" id="UP000287502">
    <property type="component" value="Chromosome"/>
</dbReference>
<sequence length="157" mass="18576">MCGFNQKEDKLVTYETIFIVRPDLTQEEIDTNLEFFKGNIEQNGGEILKVEPWGKLSFAYEVEDYRDGYYFLIQYKAGGNYNEELEKRYRYSEDVLRFCIVKIDEKKFKLKPRKDPAPRPDRKGKKVNPRRPREDSRTPFEEGDEAAPETDAEEISE</sequence>
<evidence type="ECO:0000313" key="9">
    <source>
        <dbReference type="Proteomes" id="UP000287502"/>
    </source>
</evidence>
<evidence type="ECO:0000313" key="8">
    <source>
        <dbReference type="EMBL" id="QAR32166.1"/>
    </source>
</evidence>
<dbReference type="KEGG" id="gtl:EP073_01755"/>
<dbReference type="InterPro" id="IPR014717">
    <property type="entry name" value="Transl_elong_EF1B/ribsomal_bS6"/>
</dbReference>
<keyword evidence="6" id="KW-0694">RNA-binding</keyword>
<dbReference type="GO" id="GO:0070181">
    <property type="term" value="F:small ribosomal subunit rRNA binding"/>
    <property type="evidence" value="ECO:0007669"/>
    <property type="project" value="TreeGrafter"/>
</dbReference>
<evidence type="ECO:0000256" key="2">
    <source>
        <dbReference type="ARBA" id="ARBA00022980"/>
    </source>
</evidence>
<dbReference type="SUPFAM" id="SSF54995">
    <property type="entry name" value="Ribosomal protein S6"/>
    <property type="match status" value="1"/>
</dbReference>
<evidence type="ECO:0000256" key="7">
    <source>
        <dbReference type="SAM" id="MobiDB-lite"/>
    </source>
</evidence>
<dbReference type="GO" id="GO:0005840">
    <property type="term" value="C:ribosome"/>
    <property type="evidence" value="ECO:0007669"/>
    <property type="project" value="UniProtKB-KW"/>
</dbReference>
<organism evidence="8 9">
    <name type="scientific">Geovibrio thiophilus</name>
    <dbReference type="NCBI Taxonomy" id="139438"/>
    <lineage>
        <taxon>Bacteria</taxon>
        <taxon>Pseudomonadati</taxon>
        <taxon>Deferribacterota</taxon>
        <taxon>Deferribacteres</taxon>
        <taxon>Deferribacterales</taxon>
        <taxon>Geovibrionaceae</taxon>
        <taxon>Geovibrio</taxon>
    </lineage>
</organism>
<keyword evidence="3 6" id="KW-0687">Ribonucleoprotein</keyword>
<evidence type="ECO:0000256" key="6">
    <source>
        <dbReference type="HAMAP-Rule" id="MF_00360"/>
    </source>
</evidence>
<keyword evidence="9" id="KW-1185">Reference proteome</keyword>
<dbReference type="GO" id="GO:1990904">
    <property type="term" value="C:ribonucleoprotein complex"/>
    <property type="evidence" value="ECO:0007669"/>
    <property type="project" value="UniProtKB-KW"/>
</dbReference>
<dbReference type="NCBIfam" id="TIGR00166">
    <property type="entry name" value="S6"/>
    <property type="match status" value="1"/>
</dbReference>
<feature type="compositionally biased region" description="Basic and acidic residues" evidence="7">
    <location>
        <begin position="131"/>
        <end position="140"/>
    </location>
</feature>
<feature type="compositionally biased region" description="Basic and acidic residues" evidence="7">
    <location>
        <begin position="110"/>
        <end position="121"/>
    </location>
</feature>
<keyword evidence="6" id="KW-0699">rRNA-binding</keyword>
<dbReference type="InterPro" id="IPR000529">
    <property type="entry name" value="Ribosomal_bS6"/>
</dbReference>
<evidence type="ECO:0000256" key="1">
    <source>
        <dbReference type="ARBA" id="ARBA00009512"/>
    </source>
</evidence>
<accession>A0A3R5UTL8</accession>
<feature type="region of interest" description="Disordered" evidence="7">
    <location>
        <begin position="110"/>
        <end position="157"/>
    </location>
</feature>
<protein>
    <recommendedName>
        <fullName evidence="5 6">Small ribosomal subunit protein bS6</fullName>
    </recommendedName>
</protein>
<comment type="function">
    <text evidence="4 6">Binds together with bS18 to 16S ribosomal RNA.</text>
</comment>
<dbReference type="InterPro" id="IPR035980">
    <property type="entry name" value="Ribosomal_bS6_sf"/>
</dbReference>
<dbReference type="PANTHER" id="PTHR21011:SF1">
    <property type="entry name" value="SMALL RIBOSOMAL SUBUNIT PROTEIN BS6M"/>
    <property type="match status" value="1"/>
</dbReference>
<dbReference type="PANTHER" id="PTHR21011">
    <property type="entry name" value="MITOCHONDRIAL 28S RIBOSOMAL PROTEIN S6"/>
    <property type="match status" value="1"/>
</dbReference>
<dbReference type="GO" id="GO:0006412">
    <property type="term" value="P:translation"/>
    <property type="evidence" value="ECO:0007669"/>
    <property type="project" value="UniProtKB-UniRule"/>
</dbReference>
<dbReference type="GO" id="GO:0003735">
    <property type="term" value="F:structural constituent of ribosome"/>
    <property type="evidence" value="ECO:0007669"/>
    <property type="project" value="InterPro"/>
</dbReference>
<dbReference type="CDD" id="cd00473">
    <property type="entry name" value="bS6"/>
    <property type="match status" value="1"/>
</dbReference>
<dbReference type="InterPro" id="IPR020814">
    <property type="entry name" value="Ribosomal_S6_plastid/chlpt"/>
</dbReference>
<dbReference type="OrthoDB" id="9812702at2"/>
<comment type="similarity">
    <text evidence="1 6">Belongs to the bacterial ribosomal protein bS6 family.</text>
</comment>
<dbReference type="Pfam" id="PF01250">
    <property type="entry name" value="Ribosomal_S6"/>
    <property type="match status" value="1"/>
</dbReference>
<name>A0A3R5UTL8_9BACT</name>
<dbReference type="AlphaFoldDB" id="A0A3R5UTL8"/>
<proteinExistence type="inferred from homology"/>
<dbReference type="Gene3D" id="3.30.70.60">
    <property type="match status" value="1"/>
</dbReference>
<dbReference type="HAMAP" id="MF_00360">
    <property type="entry name" value="Ribosomal_bS6"/>
    <property type="match status" value="1"/>
</dbReference>
<evidence type="ECO:0000256" key="4">
    <source>
        <dbReference type="ARBA" id="ARBA00035104"/>
    </source>
</evidence>